<evidence type="ECO:0000256" key="1">
    <source>
        <dbReference type="ARBA" id="ARBA00001946"/>
    </source>
</evidence>
<feature type="binding site" evidence="8">
    <location>
        <position position="3"/>
    </location>
    <ligand>
        <name>Mg(2+)</name>
        <dbReference type="ChEBI" id="CHEBI:18420"/>
    </ligand>
</feature>
<keyword evidence="3 8" id="KW-0540">Nuclease</keyword>
<dbReference type="PANTHER" id="PTHR33653:SF1">
    <property type="entry name" value="RIBONUCLEASE VAPC2"/>
    <property type="match status" value="1"/>
</dbReference>
<sequence length="135" mass="14834">MLDTNICVYVLNRQPPEVRRRFAAHPFGQACISAITLAELESGVAASRYRQENTLALQALLDELVMLPFDATAARHFGDIRTELKRSGTPIGPMDMLIAAHARSLGLTLVTNNVREFARVPGLAVENWLDGLPHA</sequence>
<evidence type="ECO:0000256" key="5">
    <source>
        <dbReference type="ARBA" id="ARBA00022801"/>
    </source>
</evidence>
<dbReference type="EMBL" id="BLTE01000012">
    <property type="protein sequence ID" value="GFK94819.1"/>
    <property type="molecule type" value="Genomic_DNA"/>
</dbReference>
<keyword evidence="8" id="KW-0800">Toxin</keyword>
<dbReference type="Gene3D" id="3.40.50.1010">
    <property type="entry name" value="5'-nuclease"/>
    <property type="match status" value="1"/>
</dbReference>
<dbReference type="InterPro" id="IPR029060">
    <property type="entry name" value="PIN-like_dom_sf"/>
</dbReference>
<keyword evidence="5 8" id="KW-0378">Hydrolase</keyword>
<dbReference type="GO" id="GO:0004519">
    <property type="term" value="F:endonuclease activity"/>
    <property type="evidence" value="ECO:0007669"/>
    <property type="project" value="UniProtKB-KW"/>
</dbReference>
<evidence type="ECO:0000313" key="10">
    <source>
        <dbReference type="EMBL" id="GFK94819.1"/>
    </source>
</evidence>
<comment type="function">
    <text evidence="8">Toxic component of a toxin-antitoxin (TA) system. An RNase.</text>
</comment>
<comment type="similarity">
    <text evidence="7 8">Belongs to the PINc/VapC protein family.</text>
</comment>
<comment type="caution">
    <text evidence="10">The sequence shown here is derived from an EMBL/GenBank/DDBJ whole genome shotgun (WGS) entry which is preliminary data.</text>
</comment>
<dbReference type="GO" id="GO:0000287">
    <property type="term" value="F:magnesium ion binding"/>
    <property type="evidence" value="ECO:0007669"/>
    <property type="project" value="UniProtKB-UniRule"/>
</dbReference>
<dbReference type="InterPro" id="IPR022907">
    <property type="entry name" value="VapC_family"/>
</dbReference>
<dbReference type="AlphaFoldDB" id="A0A6V8LXN5"/>
<organism evidence="10 11">
    <name type="scientific">Fundidesulfovibrio magnetotacticus</name>
    <dbReference type="NCBI Taxonomy" id="2730080"/>
    <lineage>
        <taxon>Bacteria</taxon>
        <taxon>Pseudomonadati</taxon>
        <taxon>Thermodesulfobacteriota</taxon>
        <taxon>Desulfovibrionia</taxon>
        <taxon>Desulfovibrionales</taxon>
        <taxon>Desulfovibrionaceae</taxon>
        <taxon>Fundidesulfovibrio</taxon>
    </lineage>
</organism>
<evidence type="ECO:0000259" key="9">
    <source>
        <dbReference type="Pfam" id="PF01850"/>
    </source>
</evidence>
<evidence type="ECO:0000256" key="6">
    <source>
        <dbReference type="ARBA" id="ARBA00022842"/>
    </source>
</evidence>
<dbReference type="Pfam" id="PF01850">
    <property type="entry name" value="PIN"/>
    <property type="match status" value="1"/>
</dbReference>
<reference evidence="10 11" key="2">
    <citation type="submission" date="2020-05" db="EMBL/GenBank/DDBJ databases">
        <title>Draft genome sequence of Desulfovibrio sp. strainFSS-1.</title>
        <authorList>
            <person name="Shimoshige H."/>
            <person name="Kobayashi H."/>
            <person name="Maekawa T."/>
        </authorList>
    </citation>
    <scope>NUCLEOTIDE SEQUENCE [LARGE SCALE GENOMIC DNA]</scope>
    <source>
        <strain evidence="10 11">SIID29052-01</strain>
    </source>
</reference>
<dbReference type="SUPFAM" id="SSF88723">
    <property type="entry name" value="PIN domain-like"/>
    <property type="match status" value="1"/>
</dbReference>
<dbReference type="GO" id="GO:0090729">
    <property type="term" value="F:toxin activity"/>
    <property type="evidence" value="ECO:0007669"/>
    <property type="project" value="UniProtKB-KW"/>
</dbReference>
<feature type="binding site" evidence="8">
    <location>
        <position position="95"/>
    </location>
    <ligand>
        <name>Mg(2+)</name>
        <dbReference type="ChEBI" id="CHEBI:18420"/>
    </ligand>
</feature>
<dbReference type="InterPro" id="IPR050556">
    <property type="entry name" value="Type_II_TA_system_RNase"/>
</dbReference>
<keyword evidence="4 8" id="KW-0479">Metal-binding</keyword>
<evidence type="ECO:0000256" key="2">
    <source>
        <dbReference type="ARBA" id="ARBA00022649"/>
    </source>
</evidence>
<keyword evidence="2 8" id="KW-1277">Toxin-antitoxin system</keyword>
<evidence type="ECO:0000256" key="3">
    <source>
        <dbReference type="ARBA" id="ARBA00022722"/>
    </source>
</evidence>
<evidence type="ECO:0000256" key="8">
    <source>
        <dbReference type="HAMAP-Rule" id="MF_00265"/>
    </source>
</evidence>
<dbReference type="EC" id="3.1.-.-" evidence="8"/>
<accession>A0A6V8LXN5</accession>
<dbReference type="HAMAP" id="MF_00265">
    <property type="entry name" value="VapC_Nob1"/>
    <property type="match status" value="1"/>
</dbReference>
<keyword evidence="6 8" id="KW-0460">Magnesium</keyword>
<protein>
    <recommendedName>
        <fullName evidence="8">Ribonuclease VapC</fullName>
        <shortName evidence="8">RNase VapC</shortName>
        <ecNumber evidence="8">3.1.-.-</ecNumber>
    </recommendedName>
    <alternativeName>
        <fullName evidence="8">Toxin VapC</fullName>
    </alternativeName>
</protein>
<feature type="domain" description="PIN" evidence="9">
    <location>
        <begin position="1"/>
        <end position="122"/>
    </location>
</feature>
<dbReference type="CDD" id="cd09881">
    <property type="entry name" value="PIN_VapC4-5_FitB-like"/>
    <property type="match status" value="1"/>
</dbReference>
<evidence type="ECO:0000256" key="7">
    <source>
        <dbReference type="ARBA" id="ARBA00038093"/>
    </source>
</evidence>
<dbReference type="GO" id="GO:0016787">
    <property type="term" value="F:hydrolase activity"/>
    <property type="evidence" value="ECO:0007669"/>
    <property type="project" value="UniProtKB-KW"/>
</dbReference>
<gene>
    <name evidence="10" type="primary">vapC_2</name>
    <name evidence="8" type="synonym">vapC</name>
    <name evidence="10" type="ORF">NNJEOMEG_02667</name>
</gene>
<dbReference type="PANTHER" id="PTHR33653">
    <property type="entry name" value="RIBONUCLEASE VAPC2"/>
    <property type="match status" value="1"/>
</dbReference>
<dbReference type="Proteomes" id="UP000494245">
    <property type="component" value="Unassembled WGS sequence"/>
</dbReference>
<reference evidence="10 11" key="1">
    <citation type="submission" date="2020-04" db="EMBL/GenBank/DDBJ databases">
        <authorList>
            <consortium name="Desulfovibrio sp. FSS-1 genome sequencing consortium"/>
            <person name="Shimoshige H."/>
            <person name="Kobayashi H."/>
            <person name="Maekawa T."/>
        </authorList>
    </citation>
    <scope>NUCLEOTIDE SEQUENCE [LARGE SCALE GENOMIC DNA]</scope>
    <source>
        <strain evidence="10 11">SIID29052-01</strain>
    </source>
</reference>
<dbReference type="InterPro" id="IPR002716">
    <property type="entry name" value="PIN_dom"/>
</dbReference>
<proteinExistence type="inferred from homology"/>
<comment type="cofactor">
    <cofactor evidence="1 8">
        <name>Mg(2+)</name>
        <dbReference type="ChEBI" id="CHEBI:18420"/>
    </cofactor>
</comment>
<keyword evidence="11" id="KW-1185">Reference proteome</keyword>
<name>A0A6V8LXN5_9BACT</name>
<evidence type="ECO:0000256" key="4">
    <source>
        <dbReference type="ARBA" id="ARBA00022723"/>
    </source>
</evidence>
<dbReference type="GO" id="GO:0004540">
    <property type="term" value="F:RNA nuclease activity"/>
    <property type="evidence" value="ECO:0007669"/>
    <property type="project" value="InterPro"/>
</dbReference>
<evidence type="ECO:0000313" key="11">
    <source>
        <dbReference type="Proteomes" id="UP000494245"/>
    </source>
</evidence>
<keyword evidence="10" id="KW-0255">Endonuclease</keyword>